<feature type="region of interest" description="Disordered" evidence="1">
    <location>
        <begin position="1"/>
        <end position="45"/>
    </location>
</feature>
<evidence type="ECO:0000256" key="1">
    <source>
        <dbReference type="SAM" id="MobiDB-lite"/>
    </source>
</evidence>
<dbReference type="Proteomes" id="UP000747542">
    <property type="component" value="Unassembled WGS sequence"/>
</dbReference>
<feature type="region of interest" description="Disordered" evidence="1">
    <location>
        <begin position="171"/>
        <end position="198"/>
    </location>
</feature>
<sequence>MGGTHWHLNGTFSQHPHPGGRGDSDAPGAGIGQVPRGPHTNSSARCVVIDKTDKTEEVDLIYQVLKQAGDLGGRRSTHGSVERDLGREMGRDLGGSAASSGSGSATSLHRRYPRPTNTGSTLTVNPAPVASCSGKSPAAVGGAVAAAEAGTGAVMVIKDGNTAATMRRRLFGKKKSQSEGMDPPIRNGTQSRALGGPGPVLRLVIPPY</sequence>
<feature type="compositionally biased region" description="Polar residues" evidence="1">
    <location>
        <begin position="115"/>
        <end position="124"/>
    </location>
</feature>
<accession>A0A8J5K4D9</accession>
<evidence type="ECO:0000313" key="3">
    <source>
        <dbReference type="Proteomes" id="UP000747542"/>
    </source>
</evidence>
<keyword evidence="3" id="KW-1185">Reference proteome</keyword>
<feature type="compositionally biased region" description="Basic and acidic residues" evidence="1">
    <location>
        <begin position="80"/>
        <end position="91"/>
    </location>
</feature>
<protein>
    <submittedName>
        <fullName evidence="2">Uncharacterized protein</fullName>
    </submittedName>
</protein>
<name>A0A8J5K4D9_HOMAM</name>
<dbReference type="EMBL" id="JAHLQT010015640">
    <property type="protein sequence ID" value="KAG7169650.1"/>
    <property type="molecule type" value="Genomic_DNA"/>
</dbReference>
<proteinExistence type="predicted"/>
<organism evidence="2 3">
    <name type="scientific">Homarus americanus</name>
    <name type="common">American lobster</name>
    <dbReference type="NCBI Taxonomy" id="6706"/>
    <lineage>
        <taxon>Eukaryota</taxon>
        <taxon>Metazoa</taxon>
        <taxon>Ecdysozoa</taxon>
        <taxon>Arthropoda</taxon>
        <taxon>Crustacea</taxon>
        <taxon>Multicrustacea</taxon>
        <taxon>Malacostraca</taxon>
        <taxon>Eumalacostraca</taxon>
        <taxon>Eucarida</taxon>
        <taxon>Decapoda</taxon>
        <taxon>Pleocyemata</taxon>
        <taxon>Astacidea</taxon>
        <taxon>Nephropoidea</taxon>
        <taxon>Nephropidae</taxon>
        <taxon>Homarus</taxon>
    </lineage>
</organism>
<gene>
    <name evidence="2" type="ORF">Hamer_G013263</name>
</gene>
<reference evidence="2" key="1">
    <citation type="journal article" date="2021" name="Sci. Adv.">
        <title>The American lobster genome reveals insights on longevity, neural, and immune adaptations.</title>
        <authorList>
            <person name="Polinski J.M."/>
            <person name="Zimin A.V."/>
            <person name="Clark K.F."/>
            <person name="Kohn A.B."/>
            <person name="Sadowski N."/>
            <person name="Timp W."/>
            <person name="Ptitsyn A."/>
            <person name="Khanna P."/>
            <person name="Romanova D.Y."/>
            <person name="Williams P."/>
            <person name="Greenwood S.J."/>
            <person name="Moroz L.L."/>
            <person name="Walt D.R."/>
            <person name="Bodnar A.G."/>
        </authorList>
    </citation>
    <scope>NUCLEOTIDE SEQUENCE</scope>
    <source>
        <strain evidence="2">GMGI-L3</strain>
    </source>
</reference>
<evidence type="ECO:0000313" key="2">
    <source>
        <dbReference type="EMBL" id="KAG7169650.1"/>
    </source>
</evidence>
<comment type="caution">
    <text evidence="2">The sequence shown here is derived from an EMBL/GenBank/DDBJ whole genome shotgun (WGS) entry which is preliminary data.</text>
</comment>
<feature type="compositionally biased region" description="Low complexity" evidence="1">
    <location>
        <begin position="94"/>
        <end position="105"/>
    </location>
</feature>
<feature type="region of interest" description="Disordered" evidence="1">
    <location>
        <begin position="71"/>
        <end position="126"/>
    </location>
</feature>
<dbReference type="AlphaFoldDB" id="A0A8J5K4D9"/>